<dbReference type="GeneID" id="94194199"/>
<keyword evidence="2" id="KW-1185">Reference proteome</keyword>
<dbReference type="EMBL" id="BPLF01000002">
    <property type="protein sequence ID" value="GIX62718.1"/>
    <property type="molecule type" value="Genomic_DNA"/>
</dbReference>
<organism evidence="1 2">
    <name type="scientific">Babesia caballi</name>
    <dbReference type="NCBI Taxonomy" id="5871"/>
    <lineage>
        <taxon>Eukaryota</taxon>
        <taxon>Sar</taxon>
        <taxon>Alveolata</taxon>
        <taxon>Apicomplexa</taxon>
        <taxon>Aconoidasida</taxon>
        <taxon>Piroplasmida</taxon>
        <taxon>Babesiidae</taxon>
        <taxon>Babesia</taxon>
    </lineage>
</organism>
<name>A0AAV4LSF6_BABCB</name>
<protein>
    <submittedName>
        <fullName evidence="1">DUF58 domain-containing protein</fullName>
    </submittedName>
</protein>
<evidence type="ECO:0000313" key="2">
    <source>
        <dbReference type="Proteomes" id="UP001497744"/>
    </source>
</evidence>
<sequence length="142" mass="14859">MDMLEEIPELRCRCEAHQPVEHLSDGGRGPGACGPLLVLMAEVRCGAEVESGEEIVIGGGGGRTLLPGSEALVFKVSEEVDVGCGGAIGCGGVELLKFLERRTHNLGSTLITVKQSGLVSHDTHENLGLRAAKCHGLPSVFM</sequence>
<comment type="caution">
    <text evidence="1">The sequence shown here is derived from an EMBL/GenBank/DDBJ whole genome shotgun (WGS) entry which is preliminary data.</text>
</comment>
<dbReference type="AlphaFoldDB" id="A0AAV4LSF6"/>
<reference evidence="1 2" key="1">
    <citation type="submission" date="2021-06" db="EMBL/GenBank/DDBJ databases">
        <title>Genome sequence of Babesia caballi.</title>
        <authorList>
            <person name="Yamagishi J."/>
            <person name="Kidaka T."/>
            <person name="Ochi A."/>
        </authorList>
    </citation>
    <scope>NUCLEOTIDE SEQUENCE [LARGE SCALE GENOMIC DNA]</scope>
    <source>
        <strain evidence="1">USDA-D6B2</strain>
    </source>
</reference>
<dbReference type="RefSeq" id="XP_067714787.1">
    <property type="nucleotide sequence ID" value="XM_067858686.1"/>
</dbReference>
<accession>A0AAV4LSF6</accession>
<proteinExistence type="predicted"/>
<evidence type="ECO:0000313" key="1">
    <source>
        <dbReference type="EMBL" id="GIX62718.1"/>
    </source>
</evidence>
<gene>
    <name evidence="1" type="ORF">BcabD6B2_21530</name>
</gene>
<dbReference type="Proteomes" id="UP001497744">
    <property type="component" value="Unassembled WGS sequence"/>
</dbReference>